<protein>
    <submittedName>
        <fullName evidence="2">Uncharacterized protein</fullName>
    </submittedName>
</protein>
<feature type="compositionally biased region" description="Polar residues" evidence="1">
    <location>
        <begin position="94"/>
        <end position="113"/>
    </location>
</feature>
<dbReference type="EMBL" id="WWBZ02000051">
    <property type="protein sequence ID" value="KAF4304124.1"/>
    <property type="molecule type" value="Genomic_DNA"/>
</dbReference>
<evidence type="ECO:0000313" key="2">
    <source>
        <dbReference type="EMBL" id="KAF4304124.1"/>
    </source>
</evidence>
<evidence type="ECO:0000256" key="1">
    <source>
        <dbReference type="SAM" id="MobiDB-lite"/>
    </source>
</evidence>
<comment type="caution">
    <text evidence="2">The sequence shown here is derived from an EMBL/GenBank/DDBJ whole genome shotgun (WGS) entry which is preliminary data.</text>
</comment>
<organism evidence="2 3">
    <name type="scientific">Botryosphaeria dothidea</name>
    <dbReference type="NCBI Taxonomy" id="55169"/>
    <lineage>
        <taxon>Eukaryota</taxon>
        <taxon>Fungi</taxon>
        <taxon>Dikarya</taxon>
        <taxon>Ascomycota</taxon>
        <taxon>Pezizomycotina</taxon>
        <taxon>Dothideomycetes</taxon>
        <taxon>Dothideomycetes incertae sedis</taxon>
        <taxon>Botryosphaeriales</taxon>
        <taxon>Botryosphaeriaceae</taxon>
        <taxon>Botryosphaeria</taxon>
    </lineage>
</organism>
<proteinExistence type="predicted"/>
<evidence type="ECO:0000313" key="3">
    <source>
        <dbReference type="Proteomes" id="UP000572817"/>
    </source>
</evidence>
<gene>
    <name evidence="2" type="ORF">GTA08_BOTSDO07769</name>
</gene>
<feature type="compositionally biased region" description="Polar residues" evidence="1">
    <location>
        <begin position="152"/>
        <end position="170"/>
    </location>
</feature>
<feature type="region of interest" description="Disordered" evidence="1">
    <location>
        <begin position="148"/>
        <end position="232"/>
    </location>
</feature>
<keyword evidence="3" id="KW-1185">Reference proteome</keyword>
<feature type="region of interest" description="Disordered" evidence="1">
    <location>
        <begin position="82"/>
        <end position="126"/>
    </location>
</feature>
<dbReference type="Proteomes" id="UP000572817">
    <property type="component" value="Unassembled WGS sequence"/>
</dbReference>
<dbReference type="AlphaFoldDB" id="A0A8H4INL0"/>
<reference evidence="2" key="1">
    <citation type="submission" date="2020-04" db="EMBL/GenBank/DDBJ databases">
        <title>Genome Assembly and Annotation of Botryosphaeria dothidea sdau 11-99, a Latent Pathogen of Apple Fruit Ring Rot in China.</title>
        <authorList>
            <person name="Yu C."/>
            <person name="Diao Y."/>
            <person name="Lu Q."/>
            <person name="Zhao J."/>
            <person name="Cui S."/>
            <person name="Peng C."/>
            <person name="He B."/>
            <person name="Liu H."/>
        </authorList>
    </citation>
    <scope>NUCLEOTIDE SEQUENCE [LARGE SCALE GENOMIC DNA]</scope>
    <source>
        <strain evidence="2">Sdau11-99</strain>
    </source>
</reference>
<sequence length="273" mass="29965">MAADCDFDPQVQYSQMSPGSANLMAFEQFSRENLRAIVQRRLEAQIETEEVIVEERLRGMMYDIMRMAQEDMLNQWRSSLHTVGRNSESRDVSETQSNPTNPPVTNNQDSTEGNIADLVVPPPSTDHVDAREALAEARVDKPRVADSGFFSFDTSSNTTEQPESRQSSSRDFLLSSQTSAPPDQSDQPSPTVADGSPPAEGLDNTVDDCPRNQANLSLSRSERDASAPTSATATSIDDLFGIGGAVPLDTDSHLFDSFGESFWDFSYPLDQQG</sequence>
<feature type="compositionally biased region" description="Low complexity" evidence="1">
    <location>
        <begin position="175"/>
        <end position="191"/>
    </location>
</feature>
<accession>A0A8H4INL0</accession>
<name>A0A8H4INL0_9PEZI</name>